<gene>
    <name evidence="1" type="ORF">ACFOZ4_00755</name>
</gene>
<proteinExistence type="predicted"/>
<accession>A0ABV8LF81</accession>
<organism evidence="1 2">
    <name type="scientific">Hamadaea flava</name>
    <dbReference type="NCBI Taxonomy" id="1742688"/>
    <lineage>
        <taxon>Bacteria</taxon>
        <taxon>Bacillati</taxon>
        <taxon>Actinomycetota</taxon>
        <taxon>Actinomycetes</taxon>
        <taxon>Micromonosporales</taxon>
        <taxon>Micromonosporaceae</taxon>
        <taxon>Hamadaea</taxon>
    </lineage>
</organism>
<protein>
    <recommendedName>
        <fullName evidence="3">DUF1795 domain-containing protein</fullName>
    </recommendedName>
</protein>
<sequence>MSTAGTRLLRNLASSVAVLVVILFVAWGLPAINRRVPAGASTVGGRAYAVGGGVVVIPPGQAELDLTNTRPGADRGTALFLIGPVRYVIVVAPFTGDLTAAAAKLRAKITGTRGYQVTGAEDSTTTDSGLTGVQGSYTAPGRLGRYAVFLSAGRAIEVTVSGAEPDLANLMTGIEASIASIEQR</sequence>
<comment type="caution">
    <text evidence="1">The sequence shown here is derived from an EMBL/GenBank/DDBJ whole genome shotgun (WGS) entry which is preliminary data.</text>
</comment>
<evidence type="ECO:0000313" key="1">
    <source>
        <dbReference type="EMBL" id="MFC4129141.1"/>
    </source>
</evidence>
<dbReference type="EMBL" id="JBHSAY010000003">
    <property type="protein sequence ID" value="MFC4129141.1"/>
    <property type="molecule type" value="Genomic_DNA"/>
</dbReference>
<evidence type="ECO:0000313" key="2">
    <source>
        <dbReference type="Proteomes" id="UP001595816"/>
    </source>
</evidence>
<name>A0ABV8LF81_9ACTN</name>
<evidence type="ECO:0008006" key="3">
    <source>
        <dbReference type="Google" id="ProtNLM"/>
    </source>
</evidence>
<dbReference type="RefSeq" id="WP_253758828.1">
    <property type="nucleotide sequence ID" value="NZ_JAMZDZ010000001.1"/>
</dbReference>
<keyword evidence="2" id="KW-1185">Reference proteome</keyword>
<dbReference type="Proteomes" id="UP001595816">
    <property type="component" value="Unassembled WGS sequence"/>
</dbReference>
<reference evidence="2" key="1">
    <citation type="journal article" date="2019" name="Int. J. Syst. Evol. Microbiol.">
        <title>The Global Catalogue of Microorganisms (GCM) 10K type strain sequencing project: providing services to taxonomists for standard genome sequencing and annotation.</title>
        <authorList>
            <consortium name="The Broad Institute Genomics Platform"/>
            <consortium name="The Broad Institute Genome Sequencing Center for Infectious Disease"/>
            <person name="Wu L."/>
            <person name="Ma J."/>
        </authorList>
    </citation>
    <scope>NUCLEOTIDE SEQUENCE [LARGE SCALE GENOMIC DNA]</scope>
    <source>
        <strain evidence="2">CGMCC 4.7289</strain>
    </source>
</reference>